<keyword evidence="3" id="KW-1185">Reference proteome</keyword>
<keyword evidence="1" id="KW-0812">Transmembrane</keyword>
<reference evidence="3" key="1">
    <citation type="submission" date="2012-02" db="EMBL/GenBank/DDBJ databases">
        <title>The complete genome of Echinicola vietnamensis DSM 17526.</title>
        <authorList>
            <person name="Lucas S."/>
            <person name="Copeland A."/>
            <person name="Lapidus A."/>
            <person name="Glavina del Rio T."/>
            <person name="Dalin E."/>
            <person name="Tice H."/>
            <person name="Bruce D."/>
            <person name="Goodwin L."/>
            <person name="Pitluck S."/>
            <person name="Peters L."/>
            <person name="Ovchinnikova G."/>
            <person name="Teshima H."/>
            <person name="Kyrpides N."/>
            <person name="Mavromatis K."/>
            <person name="Ivanova N."/>
            <person name="Brettin T."/>
            <person name="Detter J.C."/>
            <person name="Han C."/>
            <person name="Larimer F."/>
            <person name="Land M."/>
            <person name="Hauser L."/>
            <person name="Markowitz V."/>
            <person name="Cheng J.-F."/>
            <person name="Hugenholtz P."/>
            <person name="Woyke T."/>
            <person name="Wu D."/>
            <person name="Brambilla E."/>
            <person name="Klenk H.-P."/>
            <person name="Eisen J.A."/>
        </authorList>
    </citation>
    <scope>NUCLEOTIDE SEQUENCE [LARGE SCALE GENOMIC DNA]</scope>
    <source>
        <strain evidence="3">DSM 17526 / LMG 23754 / KMM 6221</strain>
    </source>
</reference>
<dbReference type="EMBL" id="CP003346">
    <property type="protein sequence ID" value="AGA77403.1"/>
    <property type="molecule type" value="Genomic_DNA"/>
</dbReference>
<proteinExistence type="predicted"/>
<dbReference type="AlphaFoldDB" id="L0FWI3"/>
<keyword evidence="1" id="KW-1133">Transmembrane helix</keyword>
<accession>L0FWI3</accession>
<dbReference type="HOGENOM" id="CLU_2272930_0_0_10"/>
<dbReference type="RefSeq" id="WP_015264967.1">
    <property type="nucleotide sequence ID" value="NC_019904.1"/>
</dbReference>
<feature type="transmembrane region" description="Helical" evidence="1">
    <location>
        <begin position="63"/>
        <end position="84"/>
    </location>
</feature>
<dbReference type="OrthoDB" id="839593at2"/>
<evidence type="ECO:0000313" key="3">
    <source>
        <dbReference type="Proteomes" id="UP000010796"/>
    </source>
</evidence>
<protein>
    <submittedName>
        <fullName evidence="2">Uncharacterized protein</fullName>
    </submittedName>
</protein>
<gene>
    <name evidence="2" type="ordered locus">Echvi_1132</name>
</gene>
<feature type="transmembrane region" description="Helical" evidence="1">
    <location>
        <begin position="12"/>
        <end position="43"/>
    </location>
</feature>
<dbReference type="Proteomes" id="UP000010796">
    <property type="component" value="Chromosome"/>
</dbReference>
<name>L0FWI3_ECHVK</name>
<organism evidence="2 3">
    <name type="scientific">Echinicola vietnamensis (strain DSM 17526 / LMG 23754 / KMM 6221)</name>
    <dbReference type="NCBI Taxonomy" id="926556"/>
    <lineage>
        <taxon>Bacteria</taxon>
        <taxon>Pseudomonadati</taxon>
        <taxon>Bacteroidota</taxon>
        <taxon>Cytophagia</taxon>
        <taxon>Cytophagales</taxon>
        <taxon>Cyclobacteriaceae</taxon>
        <taxon>Echinicola</taxon>
    </lineage>
</organism>
<evidence type="ECO:0000256" key="1">
    <source>
        <dbReference type="SAM" id="Phobius"/>
    </source>
</evidence>
<keyword evidence="1" id="KW-0472">Membrane</keyword>
<evidence type="ECO:0000313" key="2">
    <source>
        <dbReference type="EMBL" id="AGA77403.1"/>
    </source>
</evidence>
<dbReference type="KEGG" id="evi:Echvi_1132"/>
<sequence>MTPNIEDPVITLSGIFVSILQIAVAFFGGLFLWLSIMAFNGHAMINMLLEMADEPGHVNPEEMFFAGIVLSALFLACIVVFFVLKYLRKVVNREINSRPPMY</sequence>